<evidence type="ECO:0000313" key="2">
    <source>
        <dbReference type="Proteomes" id="UP000314294"/>
    </source>
</evidence>
<evidence type="ECO:0000313" key="1">
    <source>
        <dbReference type="EMBL" id="TNN52012.1"/>
    </source>
</evidence>
<name>A0A4Z2GH76_9TELE</name>
<keyword evidence="2" id="KW-1185">Reference proteome</keyword>
<dbReference type="AlphaFoldDB" id="A0A4Z2GH76"/>
<sequence length="95" mass="10135">MPRLEHPSALVLDHDRMLSLGPIHKGIALKRDNPVLYAVTDGLASVSSALLCHLPSCADVSSPLLHLPLLLLFHSTSSSSTNSSLVFSPEPTLRA</sequence>
<organism evidence="1 2">
    <name type="scientific">Liparis tanakae</name>
    <name type="common">Tanaka's snailfish</name>
    <dbReference type="NCBI Taxonomy" id="230148"/>
    <lineage>
        <taxon>Eukaryota</taxon>
        <taxon>Metazoa</taxon>
        <taxon>Chordata</taxon>
        <taxon>Craniata</taxon>
        <taxon>Vertebrata</taxon>
        <taxon>Euteleostomi</taxon>
        <taxon>Actinopterygii</taxon>
        <taxon>Neopterygii</taxon>
        <taxon>Teleostei</taxon>
        <taxon>Neoteleostei</taxon>
        <taxon>Acanthomorphata</taxon>
        <taxon>Eupercaria</taxon>
        <taxon>Perciformes</taxon>
        <taxon>Cottioidei</taxon>
        <taxon>Cottales</taxon>
        <taxon>Liparidae</taxon>
        <taxon>Liparis</taxon>
    </lineage>
</organism>
<proteinExistence type="predicted"/>
<accession>A0A4Z2GH76</accession>
<gene>
    <name evidence="1" type="ORF">EYF80_037776</name>
</gene>
<protein>
    <submittedName>
        <fullName evidence="1">Uncharacterized protein</fullName>
    </submittedName>
</protein>
<reference evidence="1 2" key="1">
    <citation type="submission" date="2019-03" db="EMBL/GenBank/DDBJ databases">
        <title>First draft genome of Liparis tanakae, snailfish: a comprehensive survey of snailfish specific genes.</title>
        <authorList>
            <person name="Kim W."/>
            <person name="Song I."/>
            <person name="Jeong J.-H."/>
            <person name="Kim D."/>
            <person name="Kim S."/>
            <person name="Ryu S."/>
            <person name="Song J.Y."/>
            <person name="Lee S.K."/>
        </authorList>
    </citation>
    <scope>NUCLEOTIDE SEQUENCE [LARGE SCALE GENOMIC DNA]</scope>
    <source>
        <tissue evidence="1">Muscle</tissue>
    </source>
</reference>
<comment type="caution">
    <text evidence="1">The sequence shown here is derived from an EMBL/GenBank/DDBJ whole genome shotgun (WGS) entry which is preliminary data.</text>
</comment>
<dbReference type="Proteomes" id="UP000314294">
    <property type="component" value="Unassembled WGS sequence"/>
</dbReference>
<dbReference type="EMBL" id="SRLO01000562">
    <property type="protein sequence ID" value="TNN52012.1"/>
    <property type="molecule type" value="Genomic_DNA"/>
</dbReference>